<dbReference type="NCBIfam" id="NF005559">
    <property type="entry name" value="PRK07231.1"/>
    <property type="match status" value="1"/>
</dbReference>
<dbReference type="Gene3D" id="3.40.50.720">
    <property type="entry name" value="NAD(P)-binding Rossmann-like Domain"/>
    <property type="match status" value="1"/>
</dbReference>
<dbReference type="PROSITE" id="PS00061">
    <property type="entry name" value="ADH_SHORT"/>
    <property type="match status" value="1"/>
</dbReference>
<gene>
    <name evidence="4" type="ORF">BST20_08365</name>
    <name evidence="3" type="ORF">MBRA_21270</name>
</gene>
<dbReference type="PANTHER" id="PTHR24321:SF8">
    <property type="entry name" value="ESTRADIOL 17-BETA-DEHYDROGENASE 8-RELATED"/>
    <property type="match status" value="1"/>
</dbReference>
<dbReference type="Proteomes" id="UP000467379">
    <property type="component" value="Chromosome"/>
</dbReference>
<reference evidence="3" key="3">
    <citation type="submission" date="2020-02" db="EMBL/GenBank/DDBJ databases">
        <authorList>
            <person name="Matsumoto Y."/>
            <person name="Motooka D."/>
            <person name="Nakamura S."/>
        </authorList>
    </citation>
    <scope>NUCLEOTIDE SEQUENCE</scope>
    <source>
        <strain evidence="3">JCM 12687</strain>
    </source>
</reference>
<evidence type="ECO:0000313" key="6">
    <source>
        <dbReference type="Proteomes" id="UP000467379"/>
    </source>
</evidence>
<dbReference type="InterPro" id="IPR036291">
    <property type="entry name" value="NAD(P)-bd_dom_sf"/>
</dbReference>
<comment type="similarity">
    <text evidence="1">Belongs to the short-chain dehydrogenases/reductases (SDR) family.</text>
</comment>
<dbReference type="Proteomes" id="UP000192441">
    <property type="component" value="Unassembled WGS sequence"/>
</dbReference>
<dbReference type="FunFam" id="3.40.50.720:FF:000084">
    <property type="entry name" value="Short-chain dehydrogenase reductase"/>
    <property type="match status" value="1"/>
</dbReference>
<dbReference type="Pfam" id="PF13561">
    <property type="entry name" value="adh_short_C2"/>
    <property type="match status" value="1"/>
</dbReference>
<name>A0A7I7W4T8_9MYCO</name>
<dbReference type="EMBL" id="MVHM01000003">
    <property type="protein sequence ID" value="ORA39515.1"/>
    <property type="molecule type" value="Genomic_DNA"/>
</dbReference>
<dbReference type="AlphaFoldDB" id="A0A7I7W4T8"/>
<dbReference type="RefSeq" id="WP_083130998.1">
    <property type="nucleotide sequence ID" value="NZ_AP022606.1"/>
</dbReference>
<keyword evidence="6" id="KW-1185">Reference proteome</keyword>
<dbReference type="PRINTS" id="PR00081">
    <property type="entry name" value="GDHRDH"/>
</dbReference>
<dbReference type="EMBL" id="AP022606">
    <property type="protein sequence ID" value="BBZ11932.1"/>
    <property type="molecule type" value="Genomic_DNA"/>
</dbReference>
<evidence type="ECO:0000256" key="2">
    <source>
        <dbReference type="ARBA" id="ARBA00023002"/>
    </source>
</evidence>
<dbReference type="InterPro" id="IPR002347">
    <property type="entry name" value="SDR_fam"/>
</dbReference>
<reference evidence="4 5" key="1">
    <citation type="submission" date="2016-12" db="EMBL/GenBank/DDBJ databases">
        <title>The new phylogeny of genus Mycobacterium.</title>
        <authorList>
            <person name="Tortoli E."/>
            <person name="Trovato A."/>
            <person name="Cirillo D.M."/>
        </authorList>
    </citation>
    <scope>NUCLEOTIDE SEQUENCE [LARGE SCALE GENOMIC DNA]</scope>
    <source>
        <strain evidence="4 5">DSM 44624</strain>
    </source>
</reference>
<sequence length="261" mass="26452">MAGQGLDLSGKVAIITGAARGQGAAEARLFASLGARVVLTDIFADEGRRVASSIGAAAHFVCHDVGDENGWAATVDTAVKEFGRVDVLVNNAAICDVHPLVDQSLDSFERMLRVNLIGAFLGIQAVAEPMKAVGGGSIINVSSQAGLQGLAGYGAYGASKWGLRGMSKVAAIELGPFGIRVNSVHPGMIDTPMVAHLDVERGPGGHPGAPLTRVGTPEEVADVVAFLASDSSSYITGAELAVDGGASAGRVPTPTATAVPR</sequence>
<keyword evidence="2" id="KW-0560">Oxidoreductase</keyword>
<accession>A0A7I7W4T8</accession>
<dbReference type="PRINTS" id="PR00080">
    <property type="entry name" value="SDRFAMILY"/>
</dbReference>
<evidence type="ECO:0000313" key="4">
    <source>
        <dbReference type="EMBL" id="ORA39515.1"/>
    </source>
</evidence>
<dbReference type="OrthoDB" id="3542748at2"/>
<proteinExistence type="inferred from homology"/>
<protein>
    <submittedName>
        <fullName evidence="4">3-alpha-hydroxysteroid dehydrogenase</fullName>
    </submittedName>
    <submittedName>
        <fullName evidence="3">Oxidoreductase</fullName>
    </submittedName>
</protein>
<dbReference type="GO" id="GO:0016491">
    <property type="term" value="F:oxidoreductase activity"/>
    <property type="evidence" value="ECO:0007669"/>
    <property type="project" value="UniProtKB-KW"/>
</dbReference>
<evidence type="ECO:0000313" key="5">
    <source>
        <dbReference type="Proteomes" id="UP000192441"/>
    </source>
</evidence>
<evidence type="ECO:0000313" key="3">
    <source>
        <dbReference type="EMBL" id="BBZ11932.1"/>
    </source>
</evidence>
<dbReference type="InterPro" id="IPR020904">
    <property type="entry name" value="Sc_DH/Rdtase_CS"/>
</dbReference>
<dbReference type="SUPFAM" id="SSF51735">
    <property type="entry name" value="NAD(P)-binding Rossmann-fold domains"/>
    <property type="match status" value="1"/>
</dbReference>
<organism evidence="4 5">
    <name type="scientific">Mycobacterium branderi</name>
    <dbReference type="NCBI Taxonomy" id="43348"/>
    <lineage>
        <taxon>Bacteria</taxon>
        <taxon>Bacillati</taxon>
        <taxon>Actinomycetota</taxon>
        <taxon>Actinomycetes</taxon>
        <taxon>Mycobacteriales</taxon>
        <taxon>Mycobacteriaceae</taxon>
        <taxon>Mycobacterium</taxon>
    </lineage>
</organism>
<dbReference type="PANTHER" id="PTHR24321">
    <property type="entry name" value="DEHYDROGENASES, SHORT CHAIN"/>
    <property type="match status" value="1"/>
</dbReference>
<reference evidence="3 6" key="2">
    <citation type="journal article" date="2019" name="Emerg. Microbes Infect.">
        <title>Comprehensive subspecies identification of 175 nontuberculous mycobacteria species based on 7547 genomic profiles.</title>
        <authorList>
            <person name="Matsumoto Y."/>
            <person name="Kinjo T."/>
            <person name="Motooka D."/>
            <person name="Nabeya D."/>
            <person name="Jung N."/>
            <person name="Uechi K."/>
            <person name="Horii T."/>
            <person name="Iida T."/>
            <person name="Fujita J."/>
            <person name="Nakamura S."/>
        </authorList>
    </citation>
    <scope>NUCLEOTIDE SEQUENCE [LARGE SCALE GENOMIC DNA]</scope>
    <source>
        <strain evidence="3 6">JCM 12687</strain>
    </source>
</reference>
<evidence type="ECO:0000256" key="1">
    <source>
        <dbReference type="ARBA" id="ARBA00006484"/>
    </source>
</evidence>